<dbReference type="GO" id="GO:0048471">
    <property type="term" value="C:perinuclear region of cytoplasm"/>
    <property type="evidence" value="ECO:0007669"/>
    <property type="project" value="TreeGrafter"/>
</dbReference>
<keyword evidence="3" id="KW-0677">Repeat</keyword>
<dbReference type="GO" id="GO:0006913">
    <property type="term" value="P:nucleocytoplasmic transport"/>
    <property type="evidence" value="ECO:0007669"/>
    <property type="project" value="TreeGrafter"/>
</dbReference>
<gene>
    <name evidence="5" type="ORF">OAUR00152_LOCUS12578</name>
</gene>
<feature type="compositionally biased region" description="Polar residues" evidence="4">
    <location>
        <begin position="660"/>
        <end position="672"/>
    </location>
</feature>
<dbReference type="InterPro" id="IPR032675">
    <property type="entry name" value="LRR_dom_sf"/>
</dbReference>
<evidence type="ECO:0000256" key="2">
    <source>
        <dbReference type="ARBA" id="ARBA00022614"/>
    </source>
</evidence>
<dbReference type="GO" id="GO:0005634">
    <property type="term" value="C:nucleus"/>
    <property type="evidence" value="ECO:0007669"/>
    <property type="project" value="TreeGrafter"/>
</dbReference>
<evidence type="ECO:0000256" key="4">
    <source>
        <dbReference type="SAM" id="MobiDB-lite"/>
    </source>
</evidence>
<keyword evidence="2" id="KW-0433">Leucine-rich repeat</keyword>
<feature type="region of interest" description="Disordered" evidence="4">
    <location>
        <begin position="649"/>
        <end position="679"/>
    </location>
</feature>
<accession>A0A7S4IL18</accession>
<feature type="region of interest" description="Disordered" evidence="4">
    <location>
        <begin position="289"/>
        <end position="320"/>
    </location>
</feature>
<dbReference type="Pfam" id="PF13516">
    <property type="entry name" value="LRR_6"/>
    <property type="match status" value="8"/>
</dbReference>
<protein>
    <submittedName>
        <fullName evidence="5">Uncharacterized protein</fullName>
    </submittedName>
</protein>
<organism evidence="5">
    <name type="scientific">Odontella aurita</name>
    <dbReference type="NCBI Taxonomy" id="265563"/>
    <lineage>
        <taxon>Eukaryota</taxon>
        <taxon>Sar</taxon>
        <taxon>Stramenopiles</taxon>
        <taxon>Ochrophyta</taxon>
        <taxon>Bacillariophyta</taxon>
        <taxon>Mediophyceae</taxon>
        <taxon>Biddulphiophycidae</taxon>
        <taxon>Eupodiscales</taxon>
        <taxon>Odontellaceae</taxon>
        <taxon>Odontella</taxon>
    </lineage>
</organism>
<dbReference type="InterPro" id="IPR027038">
    <property type="entry name" value="RanGap"/>
</dbReference>
<feature type="compositionally biased region" description="Low complexity" evidence="4">
    <location>
        <begin position="302"/>
        <end position="313"/>
    </location>
</feature>
<dbReference type="GO" id="GO:0005829">
    <property type="term" value="C:cytosol"/>
    <property type="evidence" value="ECO:0007669"/>
    <property type="project" value="TreeGrafter"/>
</dbReference>
<feature type="compositionally biased region" description="Low complexity" evidence="4">
    <location>
        <begin position="66"/>
        <end position="82"/>
    </location>
</feature>
<dbReference type="SMART" id="SM00368">
    <property type="entry name" value="LRR_RI"/>
    <property type="match status" value="10"/>
</dbReference>
<dbReference type="PANTHER" id="PTHR24113:SF12">
    <property type="entry name" value="RAN GTPASE-ACTIVATING PROTEIN 1"/>
    <property type="match status" value="1"/>
</dbReference>
<reference evidence="5" key="1">
    <citation type="submission" date="2021-01" db="EMBL/GenBank/DDBJ databases">
        <authorList>
            <person name="Corre E."/>
            <person name="Pelletier E."/>
            <person name="Niang G."/>
            <person name="Scheremetjew M."/>
            <person name="Finn R."/>
            <person name="Kale V."/>
            <person name="Holt S."/>
            <person name="Cochrane G."/>
            <person name="Meng A."/>
            <person name="Brown T."/>
            <person name="Cohen L."/>
        </authorList>
    </citation>
    <scope>NUCLEOTIDE SEQUENCE</scope>
    <source>
        <strain evidence="5">Isolate 1302-5</strain>
    </source>
</reference>
<name>A0A7S4IL18_9STRA</name>
<feature type="compositionally biased region" description="Pro residues" evidence="4">
    <location>
        <begin position="291"/>
        <end position="301"/>
    </location>
</feature>
<keyword evidence="1" id="KW-0343">GTPase activation</keyword>
<sequence>MATSTATVTAAASLFMSGSGVGLPTNARPLPPPPQPPVMMSVASNGGRYGDGGGAGVSRGGGFPSQHQQTAPAPAPQTPQQEQQQLFRRFGANAVLGGLPVMRPTRESVLRRLSEALMRRSLTMIDMSQRGLQPSDARLVKLALLQNASLSVLKLGYNNLCDEGAITLASGIAVHGALKSLDLGFNNVGNEGCMSLASSLLSTRATLHTLYLAGNSIGENGARALADVISQGCGLRRLHLTGNKIGSVGVKYLVDAFVEDEVRRNGGLPQQEWGGEQCAIADVPALLEPQAHPPLPQPQAVPLPAVSSSQSSSHQRPVQQRGVKELFLGGTDMGRQGCVAVARLLETSASLRVLSLANCDLGDEEAEILAESIKRNRGRLPLESLQLSFNRLTCRGVEALMNAVWGSKTLRELRLDNNVIGDRGAQVVSAVLSSVQTLTKLDLGFNSITSGGMKALMKAVAESQNLSSLSISGNAIDTGAAKAVAYALAYNRSLKLLFLDHCSVGHEGQRHVTAGIVSNSGTCLHTLTGFRIGINAVSLGLPPALEQWTNEQVLKFIHLMWERMQQDQQQCSTEKDIDPLHLLPSVPGAGNPKMNSGPLDPATVVAVAKRAYASLGDNGSVILSRQAGRPLEPSFESPLSEDAIMLESSGESNGAIPSPQKAQETSSANDPTSMDVGESSYENLSNLKISVDVANASAAGQRSPPPSPDLSFAERRKRIVEWLCHNIQHLNELSQLPFNSSELWRLHQHFFTPSIQDHGGGTSGAASPCPNSMDGNFHSAEGSSMFSQPHAVSASTTQSSDGHIATVPVSEPSLQPHLVAQRYMGTLPMLKRKVSYRFLNDAMLTSSHSAGGRPEGRFSDKVNNGRSISKMIEDASGQSMQPKSKRARRNRTRISFLPRVKSKVDSYLDACHQKALVLMRQLQFVEQALIRGNIYPLESGAFKHLSGTLASDAEMILIDMM</sequence>
<feature type="region of interest" description="Disordered" evidence="4">
    <location>
        <begin position="44"/>
        <end position="82"/>
    </location>
</feature>
<dbReference type="InterPro" id="IPR001611">
    <property type="entry name" value="Leu-rich_rpt"/>
</dbReference>
<dbReference type="AlphaFoldDB" id="A0A7S4IL18"/>
<dbReference type="PANTHER" id="PTHR24113">
    <property type="entry name" value="RAN GTPASE-ACTIVATING PROTEIN 1"/>
    <property type="match status" value="1"/>
</dbReference>
<dbReference type="SUPFAM" id="SSF52047">
    <property type="entry name" value="RNI-like"/>
    <property type="match status" value="2"/>
</dbReference>
<feature type="compositionally biased region" description="Gly residues" evidence="4">
    <location>
        <begin position="47"/>
        <end position="63"/>
    </location>
</feature>
<evidence type="ECO:0000256" key="3">
    <source>
        <dbReference type="ARBA" id="ARBA00022737"/>
    </source>
</evidence>
<dbReference type="GO" id="GO:0031267">
    <property type="term" value="F:small GTPase binding"/>
    <property type="evidence" value="ECO:0007669"/>
    <property type="project" value="TreeGrafter"/>
</dbReference>
<dbReference type="GO" id="GO:0005096">
    <property type="term" value="F:GTPase activator activity"/>
    <property type="evidence" value="ECO:0007669"/>
    <property type="project" value="InterPro"/>
</dbReference>
<proteinExistence type="predicted"/>
<dbReference type="Gene3D" id="3.80.10.10">
    <property type="entry name" value="Ribonuclease Inhibitor"/>
    <property type="match status" value="3"/>
</dbReference>
<evidence type="ECO:0000313" key="5">
    <source>
        <dbReference type="EMBL" id="CAE2232721.1"/>
    </source>
</evidence>
<evidence type="ECO:0000256" key="1">
    <source>
        <dbReference type="ARBA" id="ARBA00022468"/>
    </source>
</evidence>
<dbReference type="EMBL" id="HBKQ01018568">
    <property type="protein sequence ID" value="CAE2232721.1"/>
    <property type="molecule type" value="Transcribed_RNA"/>
</dbReference>